<feature type="transmembrane region" description="Helical" evidence="1">
    <location>
        <begin position="6"/>
        <end position="22"/>
    </location>
</feature>
<evidence type="ECO:0000313" key="2">
    <source>
        <dbReference type="EMBL" id="SBW06594.1"/>
    </source>
</evidence>
<feature type="transmembrane region" description="Helical" evidence="1">
    <location>
        <begin position="164"/>
        <end position="190"/>
    </location>
</feature>
<keyword evidence="1" id="KW-1133">Transmembrane helix</keyword>
<protein>
    <submittedName>
        <fullName evidence="2">Uncharacterized protein</fullName>
    </submittedName>
</protein>
<feature type="transmembrane region" description="Helical" evidence="1">
    <location>
        <begin position="29"/>
        <end position="47"/>
    </location>
</feature>
<sequence length="238" mass="27398">MELIIQILMLFIVINCIVKLSFWKPWQAAIFGLVCAVFVLWTCQYATMQSKTQLADYLKNIKVMQDAAVLITIESAICFAFCFAALRDMFGKKVKRWIQPLYWYPSLLIFPVLFYLLTQLIFSFPGTDFDTISYILAVATLLILPALSYLVRYVYPEKELRLEVYFLVSLFVCIIGLITTVNGNVTYAAVEEQLNIKALLLSLGLFGTAFVLGFFWNKVKWIIRQKKESKNKLSQSTK</sequence>
<evidence type="ECO:0000256" key="1">
    <source>
        <dbReference type="SAM" id="Phobius"/>
    </source>
</evidence>
<feature type="transmembrane region" description="Helical" evidence="1">
    <location>
        <begin position="196"/>
        <end position="216"/>
    </location>
</feature>
<feature type="transmembrane region" description="Helical" evidence="1">
    <location>
        <begin position="132"/>
        <end position="152"/>
    </location>
</feature>
<dbReference type="RefSeq" id="WP_296944174.1">
    <property type="nucleotide sequence ID" value="NZ_LT599032.1"/>
</dbReference>
<dbReference type="EMBL" id="FLUM01000003">
    <property type="protein sequence ID" value="SBW06594.1"/>
    <property type="molecule type" value="Genomic_DNA"/>
</dbReference>
<feature type="transmembrane region" description="Helical" evidence="1">
    <location>
        <begin position="67"/>
        <end position="86"/>
    </location>
</feature>
<gene>
    <name evidence="2" type="ORF">KL86DYS1_31416</name>
</gene>
<keyword evidence="1" id="KW-0812">Transmembrane</keyword>
<keyword evidence="1" id="KW-0472">Membrane</keyword>
<organism evidence="2">
    <name type="scientific">uncultured Dysgonomonas sp</name>
    <dbReference type="NCBI Taxonomy" id="206096"/>
    <lineage>
        <taxon>Bacteria</taxon>
        <taxon>Pseudomonadati</taxon>
        <taxon>Bacteroidota</taxon>
        <taxon>Bacteroidia</taxon>
        <taxon>Bacteroidales</taxon>
        <taxon>Dysgonomonadaceae</taxon>
        <taxon>Dysgonomonas</taxon>
        <taxon>environmental samples</taxon>
    </lineage>
</organism>
<feature type="transmembrane region" description="Helical" evidence="1">
    <location>
        <begin position="107"/>
        <end position="126"/>
    </location>
</feature>
<reference evidence="2" key="1">
    <citation type="submission" date="2016-04" db="EMBL/GenBank/DDBJ databases">
        <authorList>
            <person name="Evans L.H."/>
            <person name="Alamgir A."/>
            <person name="Owens N."/>
            <person name="Weber N.D."/>
            <person name="Virtaneva K."/>
            <person name="Barbian K."/>
            <person name="Babar A."/>
            <person name="Rosenke K."/>
        </authorList>
    </citation>
    <scope>NUCLEOTIDE SEQUENCE</scope>
    <source>
        <strain evidence="2">86-1</strain>
    </source>
</reference>
<name>A0A212K4E6_9BACT</name>
<proteinExistence type="predicted"/>
<dbReference type="AlphaFoldDB" id="A0A212K4E6"/>
<accession>A0A212K4E6</accession>